<dbReference type="Pfam" id="PF25254">
    <property type="entry name" value="DUF7856"/>
    <property type="match status" value="1"/>
</dbReference>
<dbReference type="RefSeq" id="WP_379769620.1">
    <property type="nucleotide sequence ID" value="NZ_JBHSXI010000016.1"/>
</dbReference>
<keyword evidence="1" id="KW-0175">Coiled coil</keyword>
<proteinExistence type="predicted"/>
<dbReference type="EMBL" id="JBHSXI010000016">
    <property type="protein sequence ID" value="MFC6890102.1"/>
    <property type="molecule type" value="Genomic_DNA"/>
</dbReference>
<organism evidence="3 4">
    <name type="scientific">Halorubrum trueperi</name>
    <dbReference type="NCBI Taxonomy" id="2004704"/>
    <lineage>
        <taxon>Archaea</taxon>
        <taxon>Methanobacteriati</taxon>
        <taxon>Methanobacteriota</taxon>
        <taxon>Stenosarchaea group</taxon>
        <taxon>Halobacteria</taxon>
        <taxon>Halobacteriales</taxon>
        <taxon>Haloferacaceae</taxon>
        <taxon>Halorubrum</taxon>
    </lineage>
</organism>
<comment type="caution">
    <text evidence="3">The sequence shown here is derived from an EMBL/GenBank/DDBJ whole genome shotgun (WGS) entry which is preliminary data.</text>
</comment>
<dbReference type="InterPro" id="IPR057178">
    <property type="entry name" value="DUF7856"/>
</dbReference>
<reference evidence="3 4" key="1">
    <citation type="journal article" date="2019" name="Int. J. Syst. Evol. Microbiol.">
        <title>The Global Catalogue of Microorganisms (GCM) 10K type strain sequencing project: providing services to taxonomists for standard genome sequencing and annotation.</title>
        <authorList>
            <consortium name="The Broad Institute Genomics Platform"/>
            <consortium name="The Broad Institute Genome Sequencing Center for Infectious Disease"/>
            <person name="Wu L."/>
            <person name="Ma J."/>
        </authorList>
    </citation>
    <scope>NUCLEOTIDE SEQUENCE [LARGE SCALE GENOMIC DNA]</scope>
    <source>
        <strain evidence="3 4">Y73</strain>
    </source>
</reference>
<feature type="coiled-coil region" evidence="1">
    <location>
        <begin position="128"/>
        <end position="162"/>
    </location>
</feature>
<evidence type="ECO:0000313" key="3">
    <source>
        <dbReference type="EMBL" id="MFC6890102.1"/>
    </source>
</evidence>
<protein>
    <submittedName>
        <fullName evidence="3">Uncharacterized protein</fullName>
    </submittedName>
</protein>
<evidence type="ECO:0000313" key="4">
    <source>
        <dbReference type="Proteomes" id="UP001596333"/>
    </source>
</evidence>
<feature type="region of interest" description="Disordered" evidence="2">
    <location>
        <begin position="244"/>
        <end position="264"/>
    </location>
</feature>
<accession>A0ABD5UKZ3</accession>
<evidence type="ECO:0000256" key="2">
    <source>
        <dbReference type="SAM" id="MobiDB-lite"/>
    </source>
</evidence>
<keyword evidence="4" id="KW-1185">Reference proteome</keyword>
<sequence length="264" mass="27686">MSGSPDPTEAADPIEAIVDSPVPDPAAVLGRVPTGTTLRSELAAAARSLGRSSSISGELFELHERVASIEAEPVDLVSPRRRVAEAGGEESRLKERVAALRGDVRARREMEADADGALADLESAAAALSSAQTERIAAEQALERARERAASARDERERRLALRDRLRNRRRDARRELAIGVYPEFREALSGVPGGDPADAGAAPSEYDGPRIAASLAAVRLADLDGSVTLGEAASSWLTARDGSIAPASVIDGEPASPDGLGQR</sequence>
<dbReference type="Proteomes" id="UP001596333">
    <property type="component" value="Unassembled WGS sequence"/>
</dbReference>
<evidence type="ECO:0000256" key="1">
    <source>
        <dbReference type="SAM" id="Coils"/>
    </source>
</evidence>
<name>A0ABD5UKZ3_9EURY</name>
<dbReference type="AlphaFoldDB" id="A0ABD5UKZ3"/>
<gene>
    <name evidence="3" type="ORF">ACFQEY_13940</name>
</gene>